<evidence type="ECO:0000313" key="2">
    <source>
        <dbReference type="Proteomes" id="UP001327093"/>
    </source>
</evidence>
<dbReference type="Proteomes" id="UP001327093">
    <property type="component" value="Unassembled WGS sequence"/>
</dbReference>
<protein>
    <submittedName>
        <fullName evidence="1">Uncharacterized protein</fullName>
    </submittedName>
</protein>
<comment type="caution">
    <text evidence="1">The sequence shown here is derived from an EMBL/GenBank/DDBJ whole genome shotgun (WGS) entry which is preliminary data.</text>
</comment>
<proteinExistence type="predicted"/>
<sequence length="92" mass="9590">MSAADHMPKACGMKLRKVSGCEDKTCPGVYVSDRGTTVVQGTHVPTAEGLEFGDGETAVELPTGVVLGAVSALVECAGISEDELRRLREAVK</sequence>
<keyword evidence="2" id="KW-1185">Reference proteome</keyword>
<reference evidence="1 2" key="1">
    <citation type="submission" date="2023-10" db="EMBL/GenBank/DDBJ databases">
        <title>Saccharopolyspora sp. nov., isolated from mangrove soil.</title>
        <authorList>
            <person name="Lu Y."/>
            <person name="Liu W."/>
        </authorList>
    </citation>
    <scope>NUCLEOTIDE SEQUENCE [LARGE SCALE GENOMIC DNA]</scope>
    <source>
        <strain evidence="1 2">S2-29</strain>
    </source>
</reference>
<evidence type="ECO:0000313" key="1">
    <source>
        <dbReference type="EMBL" id="MEB3371533.1"/>
    </source>
</evidence>
<name>A0ABU6AJC3_9PSEU</name>
<dbReference type="RefSeq" id="WP_324268959.1">
    <property type="nucleotide sequence ID" value="NZ_JAWLNX010000029.1"/>
</dbReference>
<accession>A0ABU6AJC3</accession>
<gene>
    <name evidence="1" type="ORF">R4I43_29430</name>
</gene>
<organism evidence="1 2">
    <name type="scientific">Saccharopolyspora mangrovi</name>
    <dbReference type="NCBI Taxonomy" id="3082379"/>
    <lineage>
        <taxon>Bacteria</taxon>
        <taxon>Bacillati</taxon>
        <taxon>Actinomycetota</taxon>
        <taxon>Actinomycetes</taxon>
        <taxon>Pseudonocardiales</taxon>
        <taxon>Pseudonocardiaceae</taxon>
        <taxon>Saccharopolyspora</taxon>
    </lineage>
</organism>
<dbReference type="EMBL" id="JAWLNX010000029">
    <property type="protein sequence ID" value="MEB3371533.1"/>
    <property type="molecule type" value="Genomic_DNA"/>
</dbReference>